<dbReference type="AlphaFoldDB" id="W9S1R6"/>
<name>W9S1R6_9ROSA</name>
<accession>W9S1R6</accession>
<dbReference type="Proteomes" id="UP000030645">
    <property type="component" value="Unassembled WGS sequence"/>
</dbReference>
<proteinExistence type="predicted"/>
<dbReference type="EMBL" id="KE345939">
    <property type="protein sequence ID" value="EXC21219.1"/>
    <property type="molecule type" value="Genomic_DNA"/>
</dbReference>
<reference evidence="2" key="1">
    <citation type="submission" date="2013-01" db="EMBL/GenBank/DDBJ databases">
        <title>Draft Genome Sequence of a Mulberry Tree, Morus notabilis C.K. Schneid.</title>
        <authorList>
            <person name="He N."/>
            <person name="Zhao S."/>
        </authorList>
    </citation>
    <scope>NUCLEOTIDE SEQUENCE</scope>
</reference>
<evidence type="ECO:0000313" key="2">
    <source>
        <dbReference type="Proteomes" id="UP000030645"/>
    </source>
</evidence>
<gene>
    <name evidence="1" type="ORF">L484_002229</name>
</gene>
<protein>
    <submittedName>
        <fullName evidence="1">Uncharacterized protein</fullName>
    </submittedName>
</protein>
<evidence type="ECO:0000313" key="1">
    <source>
        <dbReference type="EMBL" id="EXC21219.1"/>
    </source>
</evidence>
<keyword evidence="2" id="KW-1185">Reference proteome</keyword>
<sequence length="87" mass="9652">MCRRTSVDEDFGNGRRVVRHIIKQGMQICQNWCGYTFIGGHVSSRDRLGGCEQENKRQTLPDQSYSGLLKGRAIGPVGDLKPNVTAS</sequence>
<organism evidence="1 2">
    <name type="scientific">Morus notabilis</name>
    <dbReference type="NCBI Taxonomy" id="981085"/>
    <lineage>
        <taxon>Eukaryota</taxon>
        <taxon>Viridiplantae</taxon>
        <taxon>Streptophyta</taxon>
        <taxon>Embryophyta</taxon>
        <taxon>Tracheophyta</taxon>
        <taxon>Spermatophyta</taxon>
        <taxon>Magnoliopsida</taxon>
        <taxon>eudicotyledons</taxon>
        <taxon>Gunneridae</taxon>
        <taxon>Pentapetalae</taxon>
        <taxon>rosids</taxon>
        <taxon>fabids</taxon>
        <taxon>Rosales</taxon>
        <taxon>Moraceae</taxon>
        <taxon>Moreae</taxon>
        <taxon>Morus</taxon>
    </lineage>
</organism>